<dbReference type="HOGENOM" id="CLU_2528746_0_0_1"/>
<dbReference type="EMBL" id="KE546988">
    <property type="protein sequence ID" value="EPY53328.1"/>
    <property type="molecule type" value="Genomic_DNA"/>
</dbReference>
<dbReference type="CDD" id="cd00063">
    <property type="entry name" value="FN3"/>
    <property type="match status" value="1"/>
</dbReference>
<dbReference type="GeneID" id="25038173"/>
<evidence type="ECO:0000313" key="2">
    <source>
        <dbReference type="Proteomes" id="UP000015464"/>
    </source>
</evidence>
<dbReference type="AlphaFoldDB" id="S9W0I1"/>
<dbReference type="Proteomes" id="UP000015464">
    <property type="component" value="Unassembled WGS sequence"/>
</dbReference>
<proteinExistence type="predicted"/>
<gene>
    <name evidence="1" type="ORF">SPOG_03856</name>
</gene>
<evidence type="ECO:0000313" key="1">
    <source>
        <dbReference type="EMBL" id="EPY53328.1"/>
    </source>
</evidence>
<dbReference type="RefSeq" id="XP_013021574.1">
    <property type="nucleotide sequence ID" value="XM_013166120.1"/>
</dbReference>
<organism evidence="1 2">
    <name type="scientific">Schizosaccharomyces cryophilus (strain OY26 / ATCC MYA-4695 / CBS 11777 / NBRC 106824 / NRRL Y48691)</name>
    <name type="common">Fission yeast</name>
    <dbReference type="NCBI Taxonomy" id="653667"/>
    <lineage>
        <taxon>Eukaryota</taxon>
        <taxon>Fungi</taxon>
        <taxon>Dikarya</taxon>
        <taxon>Ascomycota</taxon>
        <taxon>Taphrinomycotina</taxon>
        <taxon>Schizosaccharomycetes</taxon>
        <taxon>Schizosaccharomycetales</taxon>
        <taxon>Schizosaccharomycetaceae</taxon>
        <taxon>Schizosaccharomyces</taxon>
    </lineage>
</organism>
<protein>
    <submittedName>
        <fullName evidence="1">Uncharacterized protein</fullName>
    </submittedName>
</protein>
<sequence length="84" mass="9782">MNLKKKQSFFFSFTIMLMYIEEMNLGIGGIVSYKIKYVLRQSTKTVVCETKLEDSTCVQLSNKLKIKKVKITETRYEIVQAFNA</sequence>
<name>S9W0I1_SCHCR</name>
<dbReference type="InterPro" id="IPR003961">
    <property type="entry name" value="FN3_dom"/>
</dbReference>
<accession>S9W0I1</accession>
<reference evidence="1 2" key="1">
    <citation type="journal article" date="2011" name="Science">
        <title>Comparative functional genomics of the fission yeasts.</title>
        <authorList>
            <person name="Rhind N."/>
            <person name="Chen Z."/>
            <person name="Yassour M."/>
            <person name="Thompson D.A."/>
            <person name="Haas B.J."/>
            <person name="Habib N."/>
            <person name="Wapinski I."/>
            <person name="Roy S."/>
            <person name="Lin M.F."/>
            <person name="Heiman D.I."/>
            <person name="Young S.K."/>
            <person name="Furuya K."/>
            <person name="Guo Y."/>
            <person name="Pidoux A."/>
            <person name="Chen H.M."/>
            <person name="Robbertse B."/>
            <person name="Goldberg J.M."/>
            <person name="Aoki K."/>
            <person name="Bayne E.H."/>
            <person name="Berlin A.M."/>
            <person name="Desjardins C.A."/>
            <person name="Dobbs E."/>
            <person name="Dukaj L."/>
            <person name="Fan L."/>
            <person name="FitzGerald M.G."/>
            <person name="French C."/>
            <person name="Gujja S."/>
            <person name="Hansen K."/>
            <person name="Keifenheim D."/>
            <person name="Levin J.Z."/>
            <person name="Mosher R.A."/>
            <person name="Mueller C.A."/>
            <person name="Pfiffner J."/>
            <person name="Priest M."/>
            <person name="Russ C."/>
            <person name="Smialowska A."/>
            <person name="Swoboda P."/>
            <person name="Sykes S.M."/>
            <person name="Vaughn M."/>
            <person name="Vengrova S."/>
            <person name="Yoder R."/>
            <person name="Zeng Q."/>
            <person name="Allshire R."/>
            <person name="Baulcombe D."/>
            <person name="Birren B.W."/>
            <person name="Brown W."/>
            <person name="Ekwall K."/>
            <person name="Kellis M."/>
            <person name="Leatherwood J."/>
            <person name="Levin H."/>
            <person name="Margalit H."/>
            <person name="Martienssen R."/>
            <person name="Nieduszynski C.A."/>
            <person name="Spatafora J.W."/>
            <person name="Friedman N."/>
            <person name="Dalgaard J.Z."/>
            <person name="Baumann P."/>
            <person name="Niki H."/>
            <person name="Regev A."/>
            <person name="Nusbaum C."/>
        </authorList>
    </citation>
    <scope>NUCLEOTIDE SEQUENCE [LARGE SCALE GENOMIC DNA]</scope>
    <source>
        <strain evidence="2">OY26 / ATCC MYA-4695 / CBS 11777 / NBRC 106824 / NRRL Y48691</strain>
    </source>
</reference>
<keyword evidence="2" id="KW-1185">Reference proteome</keyword>